<evidence type="ECO:0000313" key="1">
    <source>
        <dbReference type="EMBL" id="QEC74666.1"/>
    </source>
</evidence>
<dbReference type="EMBL" id="CP042437">
    <property type="protein sequence ID" value="QEC74666.1"/>
    <property type="molecule type" value="Genomic_DNA"/>
</dbReference>
<dbReference type="RefSeq" id="WP_147051825.1">
    <property type="nucleotide sequence ID" value="NZ_CP042437.1"/>
</dbReference>
<dbReference type="AlphaFoldDB" id="A0A5B8VV70"/>
<reference evidence="1 2" key="1">
    <citation type="journal article" date="2013" name="J. Microbiol.">
        <title>Mucilaginibacter ginsenosidivorax sp. nov., with ginsenoside converting activity isolated from sediment.</title>
        <authorList>
            <person name="Kim J.K."/>
            <person name="Choi T.E."/>
            <person name="Liu Q.M."/>
            <person name="Park H.Y."/>
            <person name="Yi T.H."/>
            <person name="Yoon M.H."/>
            <person name="Kim S.C."/>
            <person name="Im W.T."/>
        </authorList>
    </citation>
    <scope>NUCLEOTIDE SEQUENCE [LARGE SCALE GENOMIC DNA]</scope>
    <source>
        <strain evidence="1 2">KHI28</strain>
    </source>
</reference>
<name>A0A5B8VV70_9SPHI</name>
<evidence type="ECO:0008006" key="3">
    <source>
        <dbReference type="Google" id="ProtNLM"/>
    </source>
</evidence>
<dbReference type="KEGG" id="mgk:FSB76_01405"/>
<evidence type="ECO:0000313" key="2">
    <source>
        <dbReference type="Proteomes" id="UP000321362"/>
    </source>
</evidence>
<gene>
    <name evidence="1" type="ORF">FSB76_01405</name>
</gene>
<dbReference type="Pfam" id="PF09357">
    <property type="entry name" value="RteC"/>
    <property type="match status" value="1"/>
</dbReference>
<dbReference type="Proteomes" id="UP000321362">
    <property type="component" value="Chromosome"/>
</dbReference>
<organism evidence="1 2">
    <name type="scientific">Mucilaginibacter ginsenosidivorax</name>
    <dbReference type="NCBI Taxonomy" id="862126"/>
    <lineage>
        <taxon>Bacteria</taxon>
        <taxon>Pseudomonadati</taxon>
        <taxon>Bacteroidota</taxon>
        <taxon>Sphingobacteriia</taxon>
        <taxon>Sphingobacteriales</taxon>
        <taxon>Sphingobacteriaceae</taxon>
        <taxon>Mucilaginibacter</taxon>
    </lineage>
</organism>
<dbReference type="InterPro" id="IPR018534">
    <property type="entry name" value="Tet_reg_excision_RteC"/>
</dbReference>
<proteinExistence type="predicted"/>
<sequence length="281" mass="33190">MKENINDIVAELSATFINQVEELTENVTNQRQILEELMILSRNSIVQLNALKDDYHFESDRERIEFYKNTCPSLYAVFIFHEEKLMIEINKPVDLPESVNAYYRREMDAIEHYFSRYRFEYEYYRNGFTTLDSGFFLNRSIGPSTIEGNGYYAKHIPMEYHFAKFMAFERLQKHLIRQMLAPGEVADINKDGQEGGERLKWTGDVVNLVELIYGIYYTGQINNGTATLAGIVRWFELNLEVKIGRPHRHFIDITRRKRLSITKFMDQMRSAILQKIDDSYK</sequence>
<protein>
    <recommendedName>
        <fullName evidence="3">Tetracycline regulation of excision, RteC</fullName>
    </recommendedName>
</protein>
<keyword evidence="2" id="KW-1185">Reference proteome</keyword>
<accession>A0A5B8VV70</accession>
<dbReference type="OrthoDB" id="790983at2"/>